<keyword evidence="4 5" id="KW-0472">Membrane</keyword>
<dbReference type="AlphaFoldDB" id="A0A443QCS8"/>
<dbReference type="GO" id="GO:0020037">
    <property type="term" value="F:heme binding"/>
    <property type="evidence" value="ECO:0007669"/>
    <property type="project" value="TreeGrafter"/>
</dbReference>
<accession>A0A443QCS8</accession>
<proteinExistence type="predicted"/>
<evidence type="ECO:0000256" key="1">
    <source>
        <dbReference type="ARBA" id="ARBA00004141"/>
    </source>
</evidence>
<dbReference type="InterPro" id="IPR011701">
    <property type="entry name" value="MFS"/>
</dbReference>
<keyword evidence="6" id="KW-0675">Receptor</keyword>
<feature type="transmembrane region" description="Helical" evidence="5">
    <location>
        <begin position="337"/>
        <end position="360"/>
    </location>
</feature>
<evidence type="ECO:0000313" key="7">
    <source>
        <dbReference type="Proteomes" id="UP000285301"/>
    </source>
</evidence>
<dbReference type="SUPFAM" id="SSF103473">
    <property type="entry name" value="MFS general substrate transporter"/>
    <property type="match status" value="1"/>
</dbReference>
<comment type="caution">
    <text evidence="6">The sequence shown here is derived from an EMBL/GenBank/DDBJ whole genome shotgun (WGS) entry which is preliminary data.</text>
</comment>
<dbReference type="InterPro" id="IPR049680">
    <property type="entry name" value="FLVCR1-2_SLC49-like"/>
</dbReference>
<dbReference type="PANTHER" id="PTHR10924">
    <property type="entry name" value="MAJOR FACILITATOR SUPERFAMILY PROTEIN-RELATED"/>
    <property type="match status" value="1"/>
</dbReference>
<evidence type="ECO:0000256" key="4">
    <source>
        <dbReference type="ARBA" id="ARBA00023136"/>
    </source>
</evidence>
<dbReference type="Pfam" id="PF07690">
    <property type="entry name" value="MFS_1"/>
    <property type="match status" value="1"/>
</dbReference>
<evidence type="ECO:0000256" key="3">
    <source>
        <dbReference type="ARBA" id="ARBA00022989"/>
    </source>
</evidence>
<feature type="transmembrane region" description="Helical" evidence="5">
    <location>
        <begin position="188"/>
        <end position="208"/>
    </location>
</feature>
<feature type="transmembrane region" description="Helical" evidence="5">
    <location>
        <begin position="241"/>
        <end position="262"/>
    </location>
</feature>
<feature type="transmembrane region" description="Helical" evidence="5">
    <location>
        <begin position="84"/>
        <end position="105"/>
    </location>
</feature>
<dbReference type="OrthoDB" id="422206at2759"/>
<feature type="transmembrane region" description="Helical" evidence="5">
    <location>
        <begin position="400"/>
        <end position="420"/>
    </location>
</feature>
<name>A0A443QCS8_9ACAR</name>
<keyword evidence="3 5" id="KW-1133">Transmembrane helix</keyword>
<evidence type="ECO:0000256" key="2">
    <source>
        <dbReference type="ARBA" id="ARBA00022692"/>
    </source>
</evidence>
<keyword evidence="7" id="KW-1185">Reference proteome</keyword>
<dbReference type="PANTHER" id="PTHR10924:SF4">
    <property type="entry name" value="GH15861P"/>
    <property type="match status" value="1"/>
</dbReference>
<organism evidence="6 7">
    <name type="scientific">Dinothrombium tinctorium</name>
    <dbReference type="NCBI Taxonomy" id="1965070"/>
    <lineage>
        <taxon>Eukaryota</taxon>
        <taxon>Metazoa</taxon>
        <taxon>Ecdysozoa</taxon>
        <taxon>Arthropoda</taxon>
        <taxon>Chelicerata</taxon>
        <taxon>Arachnida</taxon>
        <taxon>Acari</taxon>
        <taxon>Acariformes</taxon>
        <taxon>Trombidiformes</taxon>
        <taxon>Prostigmata</taxon>
        <taxon>Anystina</taxon>
        <taxon>Parasitengona</taxon>
        <taxon>Trombidioidea</taxon>
        <taxon>Trombidiidae</taxon>
        <taxon>Dinothrombium</taxon>
    </lineage>
</organism>
<protein>
    <submittedName>
        <fullName evidence="6">Feline leukemia virus subgroup C receptor-related protein 2-like protein</fullName>
    </submittedName>
</protein>
<feature type="transmembrane region" description="Helical" evidence="5">
    <location>
        <begin position="372"/>
        <end position="394"/>
    </location>
</feature>
<dbReference type="InterPro" id="IPR036259">
    <property type="entry name" value="MFS_trans_sf"/>
</dbReference>
<evidence type="ECO:0000256" key="5">
    <source>
        <dbReference type="SAM" id="Phobius"/>
    </source>
</evidence>
<dbReference type="GO" id="GO:0015232">
    <property type="term" value="F:heme transmembrane transporter activity"/>
    <property type="evidence" value="ECO:0007669"/>
    <property type="project" value="TreeGrafter"/>
</dbReference>
<dbReference type="GO" id="GO:0097037">
    <property type="term" value="P:heme export"/>
    <property type="evidence" value="ECO:0007669"/>
    <property type="project" value="TreeGrafter"/>
</dbReference>
<feature type="transmembrane region" description="Helical" evidence="5">
    <location>
        <begin position="57"/>
        <end position="77"/>
    </location>
</feature>
<feature type="transmembrane region" description="Helical" evidence="5">
    <location>
        <begin position="309"/>
        <end position="331"/>
    </location>
</feature>
<comment type="subcellular location">
    <subcellularLocation>
        <location evidence="1">Membrane</location>
        <topology evidence="1">Multi-pass membrane protein</topology>
    </subcellularLocation>
</comment>
<dbReference type="EMBL" id="NCKU01010417">
    <property type="protein sequence ID" value="RWS00818.1"/>
    <property type="molecule type" value="Genomic_DNA"/>
</dbReference>
<keyword evidence="2 5" id="KW-0812">Transmembrane</keyword>
<evidence type="ECO:0000313" key="6">
    <source>
        <dbReference type="EMBL" id="RWS00818.1"/>
    </source>
</evidence>
<dbReference type="Gene3D" id="1.20.1250.20">
    <property type="entry name" value="MFS general substrate transporter like domains"/>
    <property type="match status" value="1"/>
</dbReference>
<reference evidence="6 7" key="1">
    <citation type="journal article" date="2018" name="Gigascience">
        <title>Genomes of trombidid mites reveal novel predicted allergens and laterally-transferred genes associated with secondary metabolism.</title>
        <authorList>
            <person name="Dong X."/>
            <person name="Chaisiri K."/>
            <person name="Xia D."/>
            <person name="Armstrong S.D."/>
            <person name="Fang Y."/>
            <person name="Donnelly M.J."/>
            <person name="Kadowaki T."/>
            <person name="McGarry J.W."/>
            <person name="Darby A.C."/>
            <person name="Makepeace B.L."/>
        </authorList>
    </citation>
    <scope>NUCLEOTIDE SEQUENCE [LARGE SCALE GENOMIC DNA]</scope>
    <source>
        <strain evidence="6">UoL-WK</strain>
    </source>
</reference>
<dbReference type="Proteomes" id="UP000285301">
    <property type="component" value="Unassembled WGS sequence"/>
</dbReference>
<feature type="transmembrane region" description="Helical" evidence="5">
    <location>
        <begin position="111"/>
        <end position="134"/>
    </location>
</feature>
<dbReference type="GO" id="GO:0016020">
    <property type="term" value="C:membrane"/>
    <property type="evidence" value="ECO:0007669"/>
    <property type="project" value="UniProtKB-SubCell"/>
</dbReference>
<feature type="transmembrane region" description="Helical" evidence="5">
    <location>
        <begin position="146"/>
        <end position="168"/>
    </location>
</feature>
<sequence>MAANSVVTSEYQTFVYYKRRYLLALLVGLNSATNSFQQLEFATISNVICDYYDVSEQLVNCNALLFNVGCIFFAYPIMKCIEKFGFAHSIVIDAALNAFGAAIKVCAIKRSMFYLLLIGQIFPAFGFLFSFSLPPILAANWFKSEHVAGIIAFKMALCSLAIALAFSMPSLIFNNLKSKHEIGAALGSISYTVAGIAITVFAMTVVFVKEKPKSPPSFAEHARIRGNTSESISNLWRNRNFLLLIIIFSLVAAVSQAVTIVLSQLVHKQFAKSIANRIVTRAGLLAILSEIPSTAIISMICARCKRYKTLLIAYLLLLAVFLIFCTIGFYISSEIAIYVFISLSKFTYIAIEVIVSDFIIEVTYPISEGVTLNIAKFFTALLGVLVVPLMTAVIKRFGSASASTVLVVIAALQFIFSFGVSNDLKRHSVNLRGSASENKIRNDLEESPLIR</sequence>
<gene>
    <name evidence="6" type="ORF">B4U79_18625</name>
</gene>